<keyword evidence="1" id="KW-0175">Coiled coil</keyword>
<accession>A0A1F4UXC6</accession>
<dbReference type="Pfam" id="PF12666">
    <property type="entry name" value="PrgI"/>
    <property type="match status" value="1"/>
</dbReference>
<protein>
    <submittedName>
        <fullName evidence="3">Uncharacterized protein</fullName>
    </submittedName>
</protein>
<evidence type="ECO:0000313" key="4">
    <source>
        <dbReference type="Proteomes" id="UP000177371"/>
    </source>
</evidence>
<dbReference type="EMBL" id="MEUT01000048">
    <property type="protein sequence ID" value="OGC49597.1"/>
    <property type="molecule type" value="Genomic_DNA"/>
</dbReference>
<keyword evidence="2" id="KW-0472">Membrane</keyword>
<organism evidence="3 4">
    <name type="scientific">candidate division WWE3 bacterium RBG_16_37_10</name>
    <dbReference type="NCBI Taxonomy" id="1802610"/>
    <lineage>
        <taxon>Bacteria</taxon>
        <taxon>Katanobacteria</taxon>
    </lineage>
</organism>
<dbReference type="InterPro" id="IPR024414">
    <property type="entry name" value="Uncharacterised_PrgI"/>
</dbReference>
<dbReference type="InterPro" id="IPR013783">
    <property type="entry name" value="Ig-like_fold"/>
</dbReference>
<proteinExistence type="predicted"/>
<dbReference type="Proteomes" id="UP000177371">
    <property type="component" value="Unassembled WGS sequence"/>
</dbReference>
<evidence type="ECO:0000313" key="3">
    <source>
        <dbReference type="EMBL" id="OGC49597.1"/>
    </source>
</evidence>
<evidence type="ECO:0000256" key="2">
    <source>
        <dbReference type="SAM" id="Phobius"/>
    </source>
</evidence>
<evidence type="ECO:0000256" key="1">
    <source>
        <dbReference type="SAM" id="Coils"/>
    </source>
</evidence>
<dbReference type="AlphaFoldDB" id="A0A1F4UXC6"/>
<feature type="coiled-coil region" evidence="1">
    <location>
        <begin position="317"/>
        <end position="425"/>
    </location>
</feature>
<comment type="caution">
    <text evidence="3">The sequence shown here is derived from an EMBL/GenBank/DDBJ whole genome shotgun (WGS) entry which is preliminary data.</text>
</comment>
<dbReference type="STRING" id="1802610.A2W32_05510"/>
<feature type="transmembrane region" description="Helical" evidence="2">
    <location>
        <begin position="58"/>
        <end position="77"/>
    </location>
</feature>
<name>A0A1F4UXC6_UNCKA</name>
<reference evidence="3 4" key="1">
    <citation type="journal article" date="2016" name="Nat. Commun.">
        <title>Thousands of microbial genomes shed light on interconnected biogeochemical processes in an aquifer system.</title>
        <authorList>
            <person name="Anantharaman K."/>
            <person name="Brown C.T."/>
            <person name="Hug L.A."/>
            <person name="Sharon I."/>
            <person name="Castelle C.J."/>
            <person name="Probst A.J."/>
            <person name="Thomas B.C."/>
            <person name="Singh A."/>
            <person name="Wilkins M.J."/>
            <person name="Karaoz U."/>
            <person name="Brodie E.L."/>
            <person name="Williams K.H."/>
            <person name="Hubbard S.S."/>
            <person name="Banfield J.F."/>
        </authorList>
    </citation>
    <scope>NUCLEOTIDE SEQUENCE [LARGE SCALE GENOMIC DNA]</scope>
</reference>
<dbReference type="SUPFAM" id="SSF49478">
    <property type="entry name" value="Cna protein B-type domain"/>
    <property type="match status" value="1"/>
</dbReference>
<sequence>MPIKEVQTTNKQHAVPQNIMDVEFKLIGDLTMRQFAYLMVFGGLAWLCFSVLSGIFRIPLALFFALLGLGLAFFSIADRGLDQWIVNFLRSMYSPSQMIWRRELNVPSIFLYQNLAVVKHELVTLAPTSSRRKLEEYLEYQNKTPKIDRLDIQEAEYIKKVRDAFMGEVRVAPAPSPYVSVAVQEPTYYQPAQPAPPAQPVTEEIPLGIPERKPEELKEVREEGVPTKPEAAEIIKQSYIMHPSAEQLTPEQLQIIRSTMPPSVQAGLTMPSISAFIPLTPITPDRRTGRMFTSLIPEKGEFILPVRGEKVLRTNEQMELESDLESKTDQLKRLIDQIKRDEMYKNVISKEGQVEEGSVKKQAQSVIEAIKQENTNLTKEIDKLKEDLEKSKQEGQVSTETQERIQKLEQEKSQLSVDYTKLKSTFNEFKDKEIKKPVQTESQPYGTGAISASFTTKQPLADRPNILSGTVKNSAGQTIEGAVVIIKSQKGEPVRALKTNALGQFSISTPLMNGIYYIEADSSKKTGLTFDIISVEVKGEIISPLEIVGR</sequence>
<keyword evidence="2" id="KW-1133">Transmembrane helix</keyword>
<gene>
    <name evidence="3" type="ORF">A2W32_05510</name>
</gene>
<dbReference type="Gene3D" id="2.60.40.10">
    <property type="entry name" value="Immunoglobulins"/>
    <property type="match status" value="1"/>
</dbReference>
<feature type="transmembrane region" description="Helical" evidence="2">
    <location>
        <begin position="35"/>
        <end position="52"/>
    </location>
</feature>
<keyword evidence="2" id="KW-0812">Transmembrane</keyword>